<keyword evidence="2" id="KW-1185">Reference proteome</keyword>
<sequence>MTENIPVSSPSSEENACELNFVNTTKCLETGRFVVAISLKMFVESLGECFDQAKSRFISLERKLLKRSAT</sequence>
<gene>
    <name evidence="1" type="ORF">NQ314_015715</name>
</gene>
<proteinExistence type="predicted"/>
<evidence type="ECO:0000313" key="2">
    <source>
        <dbReference type="Proteomes" id="UP001162156"/>
    </source>
</evidence>
<dbReference type="AlphaFoldDB" id="A0AAV8WXS3"/>
<protein>
    <submittedName>
        <fullName evidence="1">Uncharacterized protein</fullName>
    </submittedName>
</protein>
<dbReference type="Proteomes" id="UP001162156">
    <property type="component" value="Unassembled WGS sequence"/>
</dbReference>
<comment type="caution">
    <text evidence="1">The sequence shown here is derived from an EMBL/GenBank/DDBJ whole genome shotgun (WGS) entry which is preliminary data.</text>
</comment>
<organism evidence="1 2">
    <name type="scientific">Rhamnusium bicolor</name>
    <dbReference type="NCBI Taxonomy" id="1586634"/>
    <lineage>
        <taxon>Eukaryota</taxon>
        <taxon>Metazoa</taxon>
        <taxon>Ecdysozoa</taxon>
        <taxon>Arthropoda</taxon>
        <taxon>Hexapoda</taxon>
        <taxon>Insecta</taxon>
        <taxon>Pterygota</taxon>
        <taxon>Neoptera</taxon>
        <taxon>Endopterygota</taxon>
        <taxon>Coleoptera</taxon>
        <taxon>Polyphaga</taxon>
        <taxon>Cucujiformia</taxon>
        <taxon>Chrysomeloidea</taxon>
        <taxon>Cerambycidae</taxon>
        <taxon>Lepturinae</taxon>
        <taxon>Rhagiini</taxon>
        <taxon>Rhamnusium</taxon>
    </lineage>
</organism>
<dbReference type="EMBL" id="JANEYF010004378">
    <property type="protein sequence ID" value="KAJ8931379.1"/>
    <property type="molecule type" value="Genomic_DNA"/>
</dbReference>
<reference evidence="1" key="1">
    <citation type="journal article" date="2023" name="Insect Mol. Biol.">
        <title>Genome sequencing provides insights into the evolution of gene families encoding plant cell wall-degrading enzymes in longhorned beetles.</title>
        <authorList>
            <person name="Shin N.R."/>
            <person name="Okamura Y."/>
            <person name="Kirsch R."/>
            <person name="Pauchet Y."/>
        </authorList>
    </citation>
    <scope>NUCLEOTIDE SEQUENCE</scope>
    <source>
        <strain evidence="1">RBIC_L_NR</strain>
    </source>
</reference>
<accession>A0AAV8WXS3</accession>
<evidence type="ECO:0000313" key="1">
    <source>
        <dbReference type="EMBL" id="KAJ8931379.1"/>
    </source>
</evidence>
<name>A0AAV8WXS3_9CUCU</name>